<organism evidence="2 3">
    <name type="scientific">Dyadobacter psychrotolerans</name>
    <dbReference type="NCBI Taxonomy" id="2541721"/>
    <lineage>
        <taxon>Bacteria</taxon>
        <taxon>Pseudomonadati</taxon>
        <taxon>Bacteroidota</taxon>
        <taxon>Cytophagia</taxon>
        <taxon>Cytophagales</taxon>
        <taxon>Spirosomataceae</taxon>
        <taxon>Dyadobacter</taxon>
    </lineage>
</organism>
<dbReference type="Proteomes" id="UP000294850">
    <property type="component" value="Unassembled WGS sequence"/>
</dbReference>
<sequence>MVFARMLHGLPAAIYIQMVEVALSLHFQCFSCRLCHICVSKMGTKTKVTVEGLDDDTAIELEVKANGIEVSHFRLITPVRNRKALIGALRQMEKANSKYVIEVQTKGIGVSLTAHLDPKRSVQIREIPLGSRKITVSAKVDKEVDYLWDSEGANRIFRSKDDFISWLKRPHVALQGQIPLNVLKTDRDAVGALIIRLIHGILA</sequence>
<accession>A0A4R5DH80</accession>
<dbReference type="AlphaFoldDB" id="A0A4R5DH80"/>
<dbReference type="Pfam" id="PF09722">
    <property type="entry name" value="Xre_MbcA_ParS_C"/>
    <property type="match status" value="1"/>
</dbReference>
<evidence type="ECO:0000313" key="3">
    <source>
        <dbReference type="Proteomes" id="UP000294850"/>
    </source>
</evidence>
<feature type="domain" description="Antitoxin Xre/MbcA/ParS-like toxin-binding" evidence="1">
    <location>
        <begin position="153"/>
        <end position="189"/>
    </location>
</feature>
<keyword evidence="3" id="KW-1185">Reference proteome</keyword>
<dbReference type="EMBL" id="SMFL01000018">
    <property type="protein sequence ID" value="TDE09833.1"/>
    <property type="molecule type" value="Genomic_DNA"/>
</dbReference>
<dbReference type="InterPro" id="IPR024467">
    <property type="entry name" value="Xre/MbcA/ParS-like_toxin-bd"/>
</dbReference>
<name>A0A4R5DH80_9BACT</name>
<gene>
    <name evidence="2" type="ORF">E0F88_30035</name>
</gene>
<evidence type="ECO:0000259" key="1">
    <source>
        <dbReference type="Pfam" id="PF09722"/>
    </source>
</evidence>
<proteinExistence type="predicted"/>
<reference evidence="2 3" key="1">
    <citation type="submission" date="2019-03" db="EMBL/GenBank/DDBJ databases">
        <title>Dyadobacter AR-3-6 sp. nov., isolated from arctic soil.</title>
        <authorList>
            <person name="Chaudhary D.K."/>
        </authorList>
    </citation>
    <scope>NUCLEOTIDE SEQUENCE [LARGE SCALE GENOMIC DNA]</scope>
    <source>
        <strain evidence="2 3">AR-3-6</strain>
    </source>
</reference>
<protein>
    <submittedName>
        <fullName evidence="2">DUF2384 domain-containing protein</fullName>
    </submittedName>
</protein>
<evidence type="ECO:0000313" key="2">
    <source>
        <dbReference type="EMBL" id="TDE09833.1"/>
    </source>
</evidence>
<comment type="caution">
    <text evidence="2">The sequence shown here is derived from an EMBL/GenBank/DDBJ whole genome shotgun (WGS) entry which is preliminary data.</text>
</comment>